<feature type="domain" description="TMEM205-like" evidence="6">
    <location>
        <begin position="8"/>
        <end position="96"/>
    </location>
</feature>
<sequence length="132" mass="14725">MDKLLLFLNSAYLGLGAFFSFYVAPTLFKVLEKTEAGKVVERIFPVYFSLGIVVMLISTLLGWKVGRSFFLLALVNLLIHLAHRFYVLPTADALKAVDYSAFMKWHGISVLLNGISLLLTLIMIIILSKRGG</sequence>
<feature type="transmembrane region" description="Helical" evidence="5">
    <location>
        <begin position="107"/>
        <end position="127"/>
    </location>
</feature>
<dbReference type="EMBL" id="DSAC01000024">
    <property type="protein sequence ID" value="HHO73399.1"/>
    <property type="molecule type" value="Genomic_DNA"/>
</dbReference>
<proteinExistence type="predicted"/>
<evidence type="ECO:0000313" key="7">
    <source>
        <dbReference type="EMBL" id="HHO73399.1"/>
    </source>
</evidence>
<evidence type="ECO:0000256" key="4">
    <source>
        <dbReference type="ARBA" id="ARBA00023136"/>
    </source>
</evidence>
<keyword evidence="2 5" id="KW-0812">Transmembrane</keyword>
<keyword evidence="3 5" id="KW-1133">Transmembrane helix</keyword>
<comment type="caution">
    <text evidence="7">The sequence shown here is derived from an EMBL/GenBank/DDBJ whole genome shotgun (WGS) entry which is preliminary data.</text>
</comment>
<dbReference type="GO" id="GO:0016020">
    <property type="term" value="C:membrane"/>
    <property type="evidence" value="ECO:0007669"/>
    <property type="project" value="UniProtKB-SubCell"/>
</dbReference>
<feature type="transmembrane region" description="Helical" evidence="5">
    <location>
        <begin position="69"/>
        <end position="87"/>
    </location>
</feature>
<protein>
    <submittedName>
        <fullName evidence="7">DUF4149 domain-containing protein</fullName>
    </submittedName>
</protein>
<dbReference type="AlphaFoldDB" id="A0A7C5T089"/>
<accession>A0A7C5T089</accession>
<evidence type="ECO:0000256" key="3">
    <source>
        <dbReference type="ARBA" id="ARBA00022989"/>
    </source>
</evidence>
<evidence type="ECO:0000256" key="1">
    <source>
        <dbReference type="ARBA" id="ARBA00004370"/>
    </source>
</evidence>
<evidence type="ECO:0000256" key="2">
    <source>
        <dbReference type="ARBA" id="ARBA00022692"/>
    </source>
</evidence>
<feature type="transmembrane region" description="Helical" evidence="5">
    <location>
        <begin position="12"/>
        <end position="31"/>
    </location>
</feature>
<keyword evidence="4 5" id="KW-0472">Membrane</keyword>
<organism evidence="7">
    <name type="scientific">Thermocrinis ruber</name>
    <dbReference type="NCBI Taxonomy" id="75906"/>
    <lineage>
        <taxon>Bacteria</taxon>
        <taxon>Pseudomonadati</taxon>
        <taxon>Aquificota</taxon>
        <taxon>Aquificia</taxon>
        <taxon>Aquificales</taxon>
        <taxon>Aquificaceae</taxon>
        <taxon>Thermocrinis</taxon>
    </lineage>
</organism>
<gene>
    <name evidence="7" type="ORF">ENN04_02035</name>
</gene>
<evidence type="ECO:0000256" key="5">
    <source>
        <dbReference type="SAM" id="Phobius"/>
    </source>
</evidence>
<comment type="subcellular location">
    <subcellularLocation>
        <location evidence="1">Membrane</location>
    </subcellularLocation>
</comment>
<reference evidence="7" key="1">
    <citation type="journal article" date="2020" name="mSystems">
        <title>Genome- and Community-Level Interaction Insights into Carbon Utilization and Element Cycling Functions of Hydrothermarchaeota in Hydrothermal Sediment.</title>
        <authorList>
            <person name="Zhou Z."/>
            <person name="Liu Y."/>
            <person name="Xu W."/>
            <person name="Pan J."/>
            <person name="Luo Z.H."/>
            <person name="Li M."/>
        </authorList>
    </citation>
    <scope>NUCLEOTIDE SEQUENCE [LARGE SCALE GENOMIC DNA]</scope>
    <source>
        <strain evidence="7">SpSt-114</strain>
    </source>
</reference>
<dbReference type="Pfam" id="PF13664">
    <property type="entry name" value="DUF4149"/>
    <property type="match status" value="1"/>
</dbReference>
<feature type="transmembrane region" description="Helical" evidence="5">
    <location>
        <begin position="43"/>
        <end position="62"/>
    </location>
</feature>
<name>A0A7C5T089_9AQUI</name>
<evidence type="ECO:0000259" key="6">
    <source>
        <dbReference type="Pfam" id="PF13664"/>
    </source>
</evidence>
<dbReference type="InterPro" id="IPR025423">
    <property type="entry name" value="TMEM205-like"/>
</dbReference>